<dbReference type="AlphaFoldDB" id="A0A023B0U5"/>
<protein>
    <submittedName>
        <fullName evidence="1">Uncharacterized protein</fullName>
    </submittedName>
</protein>
<dbReference type="EMBL" id="AFNH02001006">
    <property type="protein sequence ID" value="EZG45965.1"/>
    <property type="molecule type" value="Genomic_DNA"/>
</dbReference>
<dbReference type="RefSeq" id="XP_011132405.1">
    <property type="nucleotide sequence ID" value="XM_011134103.1"/>
</dbReference>
<evidence type="ECO:0000313" key="1">
    <source>
        <dbReference type="EMBL" id="EZG45965.1"/>
    </source>
</evidence>
<name>A0A023B0U5_GRENI</name>
<keyword evidence="2" id="KW-1185">Reference proteome</keyword>
<gene>
    <name evidence="1" type="ORF">GNI_136010</name>
</gene>
<dbReference type="GeneID" id="22914829"/>
<proteinExistence type="predicted"/>
<sequence>MKGVACTGFGGMGGSMALVLTVPSTPDFEESETNGLSPDGLSPEWKITTLKESSGDRHDDIDTDRFPEPTASFYRRPWFLIAVGSMGVTTLGVLGWLCFRHSGDSSDSQVLSEETAVSSYSPCDATVFGASDVLRYEHALSCDCEVESKSDWIMRCKPDPRPRGLPRIEDKNPLLSPHELATLRVPSEFSIMSYYNKGMKVPFEKAEANGWQKLGWRNCGRSGGKIYCSDGEDFFGHYFGVPFKFDFVAVWEAIAQYLKPTTCSFQCHDEDQLSRLRGIRRGIAAGKWAGIDVHRATEDKLYDLGTQAFNLTEKAFSWLSGDCFESDMIYYANFKARRHHAEVTDYLDFTGALRKFYEVPIKTRHFRTPQYDGECWYFPDSNAAKLALRLFWENSARIAVQRT</sequence>
<comment type="caution">
    <text evidence="1">The sequence shown here is derived from an EMBL/GenBank/DDBJ whole genome shotgun (WGS) entry which is preliminary data.</text>
</comment>
<evidence type="ECO:0000313" key="2">
    <source>
        <dbReference type="Proteomes" id="UP000019763"/>
    </source>
</evidence>
<reference evidence="1" key="1">
    <citation type="submission" date="2013-12" db="EMBL/GenBank/DDBJ databases">
        <authorList>
            <person name="Omoto C.K."/>
            <person name="Sibley D."/>
            <person name="Venepally P."/>
            <person name="Hadjithomas M."/>
            <person name="Karamycheva S."/>
            <person name="Brunk B."/>
            <person name="Roos D."/>
            <person name="Caler E."/>
            <person name="Lorenzi H."/>
        </authorList>
    </citation>
    <scope>NUCLEOTIDE SEQUENCE</scope>
</reference>
<dbReference type="Proteomes" id="UP000019763">
    <property type="component" value="Unassembled WGS sequence"/>
</dbReference>
<accession>A0A023B0U5</accession>
<dbReference type="VEuPathDB" id="CryptoDB:GNI_136010"/>
<organism evidence="1 2">
    <name type="scientific">Gregarina niphandrodes</name>
    <name type="common">Septate eugregarine</name>
    <dbReference type="NCBI Taxonomy" id="110365"/>
    <lineage>
        <taxon>Eukaryota</taxon>
        <taxon>Sar</taxon>
        <taxon>Alveolata</taxon>
        <taxon>Apicomplexa</taxon>
        <taxon>Conoidasida</taxon>
        <taxon>Gregarinasina</taxon>
        <taxon>Eugregarinorida</taxon>
        <taxon>Gregarinidae</taxon>
        <taxon>Gregarina</taxon>
    </lineage>
</organism>